<gene>
    <name evidence="1" type="ORF">G2W53_001205</name>
</gene>
<organism evidence="1 2">
    <name type="scientific">Senna tora</name>
    <dbReference type="NCBI Taxonomy" id="362788"/>
    <lineage>
        <taxon>Eukaryota</taxon>
        <taxon>Viridiplantae</taxon>
        <taxon>Streptophyta</taxon>
        <taxon>Embryophyta</taxon>
        <taxon>Tracheophyta</taxon>
        <taxon>Spermatophyta</taxon>
        <taxon>Magnoliopsida</taxon>
        <taxon>eudicotyledons</taxon>
        <taxon>Gunneridae</taxon>
        <taxon>Pentapetalae</taxon>
        <taxon>rosids</taxon>
        <taxon>fabids</taxon>
        <taxon>Fabales</taxon>
        <taxon>Fabaceae</taxon>
        <taxon>Caesalpinioideae</taxon>
        <taxon>Cassia clade</taxon>
        <taxon>Senna</taxon>
    </lineage>
</organism>
<accession>A0A834XF41</accession>
<comment type="caution">
    <text evidence="1">The sequence shown here is derived from an EMBL/GenBank/DDBJ whole genome shotgun (WGS) entry which is preliminary data.</text>
</comment>
<name>A0A834XF41_9FABA</name>
<proteinExistence type="predicted"/>
<reference evidence="1" key="1">
    <citation type="submission" date="2020-09" db="EMBL/GenBank/DDBJ databases">
        <title>Genome-Enabled Discovery of Anthraquinone Biosynthesis in Senna tora.</title>
        <authorList>
            <person name="Kang S.-H."/>
            <person name="Pandey R.P."/>
            <person name="Lee C.-M."/>
            <person name="Sim J.-S."/>
            <person name="Jeong J.-T."/>
            <person name="Choi B.-S."/>
            <person name="Jung M."/>
            <person name="Ginzburg D."/>
            <person name="Zhao K."/>
            <person name="Won S.Y."/>
            <person name="Oh T.-J."/>
            <person name="Yu Y."/>
            <person name="Kim N.-H."/>
            <person name="Lee O.R."/>
            <person name="Lee T.-H."/>
            <person name="Bashyal P."/>
            <person name="Kim T.-S."/>
            <person name="Lee W.-H."/>
            <person name="Kawkins C."/>
            <person name="Kim C.-K."/>
            <person name="Kim J.S."/>
            <person name="Ahn B.O."/>
            <person name="Rhee S.Y."/>
            <person name="Sohng J.K."/>
        </authorList>
    </citation>
    <scope>NUCLEOTIDE SEQUENCE</scope>
    <source>
        <tissue evidence="1">Leaf</tissue>
    </source>
</reference>
<keyword evidence="2" id="KW-1185">Reference proteome</keyword>
<dbReference type="Proteomes" id="UP000634136">
    <property type="component" value="Unassembled WGS sequence"/>
</dbReference>
<evidence type="ECO:0000313" key="2">
    <source>
        <dbReference type="Proteomes" id="UP000634136"/>
    </source>
</evidence>
<dbReference type="AlphaFoldDB" id="A0A834XF41"/>
<dbReference type="EMBL" id="JAAIUW010000001">
    <property type="protein sequence ID" value="KAF7844300.1"/>
    <property type="molecule type" value="Genomic_DNA"/>
</dbReference>
<evidence type="ECO:0000313" key="1">
    <source>
        <dbReference type="EMBL" id="KAF7844300.1"/>
    </source>
</evidence>
<sequence length="97" mass="11522">MALQRHFGKEQIYLDKKARELARQRHIWKEQVYPGMASRPRKKPASPVWDERRFATCDAEKLYRDVYSKTVTVVSKRGMELFEHHNDDNMMIATVKA</sequence>
<protein>
    <submittedName>
        <fullName evidence="1">Uncharacterized protein</fullName>
    </submittedName>
</protein>